<sequence length="172" mass="18799">MPAMNKTREQWAKIDPKFCADNISGAALIWLITDAQQDIAQLHRENERLNARIAELVKDRDDCLAAREHYAGLYGEALAKVAELERDADQHVPLYEAIQRAASELPDGWFIQLCVEQGGGGVELYDNGVQVEDFPSDNERLDYTVIDALEAALAASGNEAVVVGDVCGVANA</sequence>
<organism evidence="2 3">
    <name type="scientific">Stutzerimonas nosocomialis</name>
    <dbReference type="NCBI Taxonomy" id="1056496"/>
    <lineage>
        <taxon>Bacteria</taxon>
        <taxon>Pseudomonadati</taxon>
        <taxon>Pseudomonadota</taxon>
        <taxon>Gammaproteobacteria</taxon>
        <taxon>Pseudomonadales</taxon>
        <taxon>Pseudomonadaceae</taxon>
        <taxon>Stutzerimonas</taxon>
    </lineage>
</organism>
<evidence type="ECO:0000313" key="3">
    <source>
        <dbReference type="Proteomes" id="UP000306753"/>
    </source>
</evidence>
<keyword evidence="1" id="KW-0175">Coiled coil</keyword>
<evidence type="ECO:0000256" key="1">
    <source>
        <dbReference type="SAM" id="Coils"/>
    </source>
</evidence>
<reference evidence="2 3" key="1">
    <citation type="journal article" date="2017" name="Eur. J. Clin. Microbiol. Infect. Dis.">
        <title>Uncommonly isolated clinical Pseudomonas: identification and phylogenetic assignation.</title>
        <authorList>
            <person name="Mulet M."/>
            <person name="Gomila M."/>
            <person name="Ramirez A."/>
            <person name="Cardew S."/>
            <person name="Moore E.R."/>
            <person name="Lalucat J."/>
            <person name="Garcia-Valdes E."/>
        </authorList>
    </citation>
    <scope>NUCLEOTIDE SEQUENCE [LARGE SCALE GENOMIC DNA]</scope>
    <source>
        <strain evidence="2 3">SD129</strain>
    </source>
</reference>
<gene>
    <name evidence="2" type="ORF">DN820_01890</name>
</gene>
<dbReference type="EMBL" id="QLAG01000002">
    <property type="protein sequence ID" value="TLX65089.1"/>
    <property type="molecule type" value="Genomic_DNA"/>
</dbReference>
<dbReference type="Proteomes" id="UP000306753">
    <property type="component" value="Unassembled WGS sequence"/>
</dbReference>
<dbReference type="AlphaFoldDB" id="A0A5R9QIM6"/>
<evidence type="ECO:0000313" key="2">
    <source>
        <dbReference type="EMBL" id="TLX65089.1"/>
    </source>
</evidence>
<name>A0A5R9QIM6_9GAMM</name>
<feature type="coiled-coil region" evidence="1">
    <location>
        <begin position="32"/>
        <end position="59"/>
    </location>
</feature>
<comment type="caution">
    <text evidence="2">The sequence shown here is derived from an EMBL/GenBank/DDBJ whole genome shotgun (WGS) entry which is preliminary data.</text>
</comment>
<protein>
    <submittedName>
        <fullName evidence="2">Uncharacterized protein</fullName>
    </submittedName>
</protein>
<proteinExistence type="predicted"/>
<keyword evidence="3" id="KW-1185">Reference proteome</keyword>
<accession>A0A5R9QIM6</accession>